<evidence type="ECO:0000256" key="2">
    <source>
        <dbReference type="ARBA" id="ARBA00022692"/>
    </source>
</evidence>
<dbReference type="PANTHER" id="PTHR24243:SF233">
    <property type="entry name" value="THYROTROPIN-RELEASING HORMONE RECEPTOR"/>
    <property type="match status" value="1"/>
</dbReference>
<dbReference type="Proteomes" id="UP001374579">
    <property type="component" value="Unassembled WGS sequence"/>
</dbReference>
<dbReference type="SUPFAM" id="SSF81321">
    <property type="entry name" value="Family A G protein-coupled receptor-like"/>
    <property type="match status" value="1"/>
</dbReference>
<name>A0AAN9C249_9CAEN</name>
<evidence type="ECO:0000256" key="5">
    <source>
        <dbReference type="ARBA" id="ARBA00023136"/>
    </source>
</evidence>
<feature type="transmembrane region" description="Helical" evidence="9">
    <location>
        <begin position="210"/>
        <end position="234"/>
    </location>
</feature>
<evidence type="ECO:0000259" key="10">
    <source>
        <dbReference type="PROSITE" id="PS50262"/>
    </source>
</evidence>
<dbReference type="PROSITE" id="PS50262">
    <property type="entry name" value="G_PROTEIN_RECEP_F1_2"/>
    <property type="match status" value="1"/>
</dbReference>
<dbReference type="Gene3D" id="1.20.1070.10">
    <property type="entry name" value="Rhodopsin 7-helix transmembrane proteins"/>
    <property type="match status" value="1"/>
</dbReference>
<comment type="subcellular location">
    <subcellularLocation>
        <location evidence="1">Membrane</location>
        <topology evidence="1">Multi-pass membrane protein</topology>
    </subcellularLocation>
</comment>
<dbReference type="GO" id="GO:0005886">
    <property type="term" value="C:plasma membrane"/>
    <property type="evidence" value="ECO:0007669"/>
    <property type="project" value="TreeGrafter"/>
</dbReference>
<keyword evidence="7 8" id="KW-0807">Transducer</keyword>
<feature type="transmembrane region" description="Helical" evidence="9">
    <location>
        <begin position="167"/>
        <end position="190"/>
    </location>
</feature>
<sequence length="394" mass="44397">MNNTTDITPGLQDAVSMNNTTDMTPILQDAISRHMGIGGFLEAFAPASIQAERIVPPVWWVIGFLGNPVCAVIWYGRRMRRNNSSAVYLGSLAVSDFLFLILHLMYNLHTVWGHDIYNAHGACEAFMFFFYLPQYMSVSLVAAFTVERYVAVCHPFLKEKWCTVRRAFIVVLILLIFCAALSSGQIYLWSYHPGPDHCSYRLGTKEFVDVWNWTVDMIMFAAVPLLVLLFNVLVLREIIKLSSNGVITRQQGRSSGNTASTLTLLSVSFFLVVTQLAATVVLNIQVAIPVGDLMLSDDEIRADGVWSSFFTYMDVRKIVEVVCLSHFACYFFVYALTGKHFRREVLYLLTCHGKLHCLDFLFKKAHKGERYSMVSSNGHTLATDTCTTAYTTSM</sequence>
<feature type="domain" description="G-protein coupled receptors family 1 profile" evidence="10">
    <location>
        <begin position="66"/>
        <end position="271"/>
    </location>
</feature>
<dbReference type="GO" id="GO:0004930">
    <property type="term" value="F:G protein-coupled receptor activity"/>
    <property type="evidence" value="ECO:0007669"/>
    <property type="project" value="UniProtKB-KW"/>
</dbReference>
<accession>A0AAN9C249</accession>
<evidence type="ECO:0000313" key="11">
    <source>
        <dbReference type="EMBL" id="KAK7115680.1"/>
    </source>
</evidence>
<evidence type="ECO:0000256" key="9">
    <source>
        <dbReference type="SAM" id="Phobius"/>
    </source>
</evidence>
<feature type="transmembrane region" description="Helical" evidence="9">
    <location>
        <begin position="126"/>
        <end position="146"/>
    </location>
</feature>
<protein>
    <recommendedName>
        <fullName evidence="10">G-protein coupled receptors family 1 profile domain-containing protein</fullName>
    </recommendedName>
</protein>
<dbReference type="InterPro" id="IPR000276">
    <property type="entry name" value="GPCR_Rhodpsn"/>
</dbReference>
<keyword evidence="5 9" id="KW-0472">Membrane</keyword>
<evidence type="ECO:0000256" key="4">
    <source>
        <dbReference type="ARBA" id="ARBA00023040"/>
    </source>
</evidence>
<feature type="transmembrane region" description="Helical" evidence="9">
    <location>
        <begin position="262"/>
        <end position="288"/>
    </location>
</feature>
<feature type="transmembrane region" description="Helical" evidence="9">
    <location>
        <begin position="58"/>
        <end position="75"/>
    </location>
</feature>
<dbReference type="PANTHER" id="PTHR24243">
    <property type="entry name" value="G-PROTEIN COUPLED RECEPTOR"/>
    <property type="match status" value="1"/>
</dbReference>
<evidence type="ECO:0000256" key="1">
    <source>
        <dbReference type="ARBA" id="ARBA00004141"/>
    </source>
</evidence>
<keyword evidence="3 9" id="KW-1133">Transmembrane helix</keyword>
<evidence type="ECO:0000256" key="7">
    <source>
        <dbReference type="ARBA" id="ARBA00023224"/>
    </source>
</evidence>
<comment type="caution">
    <text evidence="11">The sequence shown here is derived from an EMBL/GenBank/DDBJ whole genome shotgun (WGS) entry which is preliminary data.</text>
</comment>
<evidence type="ECO:0000313" key="12">
    <source>
        <dbReference type="Proteomes" id="UP001374579"/>
    </source>
</evidence>
<gene>
    <name evidence="11" type="ORF">V1264_001504</name>
</gene>
<keyword evidence="12" id="KW-1185">Reference proteome</keyword>
<dbReference type="InterPro" id="IPR017452">
    <property type="entry name" value="GPCR_Rhodpsn_7TM"/>
</dbReference>
<feature type="transmembrane region" description="Helical" evidence="9">
    <location>
        <begin position="87"/>
        <end position="106"/>
    </location>
</feature>
<evidence type="ECO:0000256" key="8">
    <source>
        <dbReference type="RuleBase" id="RU000688"/>
    </source>
</evidence>
<evidence type="ECO:0000256" key="6">
    <source>
        <dbReference type="ARBA" id="ARBA00023170"/>
    </source>
</evidence>
<keyword evidence="4 8" id="KW-0297">G-protein coupled receptor</keyword>
<dbReference type="PROSITE" id="PS00237">
    <property type="entry name" value="G_PROTEIN_RECEP_F1_1"/>
    <property type="match status" value="1"/>
</dbReference>
<dbReference type="AlphaFoldDB" id="A0AAN9C249"/>
<comment type="similarity">
    <text evidence="8">Belongs to the G-protein coupled receptor 1 family.</text>
</comment>
<keyword evidence="2 8" id="KW-0812">Transmembrane</keyword>
<dbReference type="EMBL" id="JBAMIC010000001">
    <property type="protein sequence ID" value="KAK7115680.1"/>
    <property type="molecule type" value="Genomic_DNA"/>
</dbReference>
<feature type="transmembrane region" description="Helical" evidence="9">
    <location>
        <begin position="318"/>
        <end position="337"/>
    </location>
</feature>
<proteinExistence type="inferred from homology"/>
<reference evidence="11 12" key="1">
    <citation type="submission" date="2024-02" db="EMBL/GenBank/DDBJ databases">
        <title>Chromosome-scale genome assembly of the rough periwinkle Littorina saxatilis.</title>
        <authorList>
            <person name="De Jode A."/>
            <person name="Faria R."/>
            <person name="Formenti G."/>
            <person name="Sims Y."/>
            <person name="Smith T.P."/>
            <person name="Tracey A."/>
            <person name="Wood J.M.D."/>
            <person name="Zagrodzka Z.B."/>
            <person name="Johannesson K."/>
            <person name="Butlin R.K."/>
            <person name="Leder E.H."/>
        </authorList>
    </citation>
    <scope>NUCLEOTIDE SEQUENCE [LARGE SCALE GENOMIC DNA]</scope>
    <source>
        <strain evidence="11">Snail1</strain>
        <tissue evidence="11">Muscle</tissue>
    </source>
</reference>
<evidence type="ECO:0000256" key="3">
    <source>
        <dbReference type="ARBA" id="ARBA00022989"/>
    </source>
</evidence>
<dbReference type="PRINTS" id="PR00237">
    <property type="entry name" value="GPCRRHODOPSN"/>
</dbReference>
<dbReference type="Pfam" id="PF00001">
    <property type="entry name" value="7tm_1"/>
    <property type="match status" value="1"/>
</dbReference>
<keyword evidence="6 8" id="KW-0675">Receptor</keyword>
<organism evidence="11 12">
    <name type="scientific">Littorina saxatilis</name>
    <dbReference type="NCBI Taxonomy" id="31220"/>
    <lineage>
        <taxon>Eukaryota</taxon>
        <taxon>Metazoa</taxon>
        <taxon>Spiralia</taxon>
        <taxon>Lophotrochozoa</taxon>
        <taxon>Mollusca</taxon>
        <taxon>Gastropoda</taxon>
        <taxon>Caenogastropoda</taxon>
        <taxon>Littorinimorpha</taxon>
        <taxon>Littorinoidea</taxon>
        <taxon>Littorinidae</taxon>
        <taxon>Littorina</taxon>
    </lineage>
</organism>